<accession>A0A120KNA6</accession>
<dbReference type="Proteomes" id="UP000063964">
    <property type="component" value="Chromosome"/>
</dbReference>
<dbReference type="PANTHER" id="PTHR40275:SF1">
    <property type="entry name" value="SSL7038 PROTEIN"/>
    <property type="match status" value="1"/>
</dbReference>
<gene>
    <name evidence="1" type="ORF">AXF15_10890</name>
</gene>
<dbReference type="EMBL" id="CP014230">
    <property type="protein sequence ID" value="AMD93556.1"/>
    <property type="molecule type" value="Genomic_DNA"/>
</dbReference>
<dbReference type="GO" id="GO:0003677">
    <property type="term" value="F:DNA binding"/>
    <property type="evidence" value="ECO:0007669"/>
    <property type="project" value="InterPro"/>
</dbReference>
<dbReference type="RefSeq" id="WP_066607316.1">
    <property type="nucleotide sequence ID" value="NZ_CP014230.1"/>
</dbReference>
<evidence type="ECO:0000313" key="2">
    <source>
        <dbReference type="Proteomes" id="UP000063964"/>
    </source>
</evidence>
<sequence>MVNVSRFDAVQYLDSEEMMAAYLEAAMEDQNPDVFLAALADVAKARGIAQLAKDSGLGRESLYKSLAPGAKPRFETIMKITKSLGIPLRIQAPGQV</sequence>
<organism evidence="1 2">
    <name type="scientific">Desulfomicrobium orale DSM 12838</name>
    <dbReference type="NCBI Taxonomy" id="888061"/>
    <lineage>
        <taxon>Bacteria</taxon>
        <taxon>Pseudomonadati</taxon>
        <taxon>Thermodesulfobacteriota</taxon>
        <taxon>Desulfovibrionia</taxon>
        <taxon>Desulfovibrionales</taxon>
        <taxon>Desulfomicrobiaceae</taxon>
        <taxon>Desulfomicrobium</taxon>
    </lineage>
</organism>
<keyword evidence="2" id="KW-1185">Reference proteome</keyword>
<name>A0A120KNA6_9BACT</name>
<dbReference type="KEGG" id="doa:AXF15_10890"/>
<dbReference type="AlphaFoldDB" id="A0A120KNA6"/>
<protein>
    <submittedName>
        <fullName evidence="1">Transcriptional regulator</fullName>
    </submittedName>
</protein>
<reference evidence="2" key="1">
    <citation type="submission" date="2016-02" db="EMBL/GenBank/DDBJ databases">
        <authorList>
            <person name="Holder M.E."/>
            <person name="Ajami N.J."/>
            <person name="Petrosino J.F."/>
        </authorList>
    </citation>
    <scope>NUCLEOTIDE SEQUENCE [LARGE SCALE GENOMIC DNA]</scope>
    <source>
        <strain evidence="2">DSM 12838</strain>
    </source>
</reference>
<dbReference type="PANTHER" id="PTHR40275">
    <property type="entry name" value="SSL7038 PROTEIN"/>
    <property type="match status" value="1"/>
</dbReference>
<proteinExistence type="predicted"/>
<evidence type="ECO:0000313" key="1">
    <source>
        <dbReference type="EMBL" id="AMD93556.1"/>
    </source>
</evidence>
<dbReference type="OrthoDB" id="9798416at2"/>
<dbReference type="Pfam" id="PF21716">
    <property type="entry name" value="dnstrm_HI1420"/>
    <property type="match status" value="1"/>
</dbReference>
<dbReference type="InterPro" id="IPR014057">
    <property type="entry name" value="HI1420"/>
</dbReference>
<dbReference type="NCBIfam" id="TIGR02684">
    <property type="entry name" value="dnstrm_HI1420"/>
    <property type="match status" value="1"/>
</dbReference>
<dbReference type="SUPFAM" id="SSF47413">
    <property type="entry name" value="lambda repressor-like DNA-binding domains"/>
    <property type="match status" value="1"/>
</dbReference>
<dbReference type="InterPro" id="IPR010982">
    <property type="entry name" value="Lambda_DNA-bd_dom_sf"/>
</dbReference>